<gene>
    <name evidence="11" type="ORF">SAMN05216339_105122</name>
</gene>
<dbReference type="EMBL" id="FPBL01000005">
    <property type="protein sequence ID" value="SFU62189.1"/>
    <property type="molecule type" value="Genomic_DNA"/>
</dbReference>
<dbReference type="Pfam" id="PF04316">
    <property type="entry name" value="FlgM"/>
    <property type="match status" value="1"/>
</dbReference>
<evidence type="ECO:0000256" key="9">
    <source>
        <dbReference type="SAM" id="MobiDB-lite"/>
    </source>
</evidence>
<accession>A0A1I7HNM8</accession>
<evidence type="ECO:0000313" key="11">
    <source>
        <dbReference type="EMBL" id="SFU62189.1"/>
    </source>
</evidence>
<keyword evidence="5" id="KW-0805">Transcription regulation</keyword>
<dbReference type="SUPFAM" id="SSF101498">
    <property type="entry name" value="Anti-sigma factor FlgM"/>
    <property type="match status" value="1"/>
</dbReference>
<dbReference type="GO" id="GO:0044781">
    <property type="term" value="P:bacterial-type flagellum organization"/>
    <property type="evidence" value="ECO:0007669"/>
    <property type="project" value="UniProtKB-KW"/>
</dbReference>
<evidence type="ECO:0000256" key="8">
    <source>
        <dbReference type="ARBA" id="ARBA00030117"/>
    </source>
</evidence>
<dbReference type="InterPro" id="IPR007412">
    <property type="entry name" value="FlgM"/>
</dbReference>
<keyword evidence="4" id="KW-1005">Bacterial flagellum biogenesis</keyword>
<dbReference type="RefSeq" id="WP_074928436.1">
    <property type="nucleotide sequence ID" value="NZ_FPBL01000005.1"/>
</dbReference>
<evidence type="ECO:0000313" key="12">
    <source>
        <dbReference type="Proteomes" id="UP000183926"/>
    </source>
</evidence>
<dbReference type="OrthoDB" id="5298032at2"/>
<evidence type="ECO:0000256" key="4">
    <source>
        <dbReference type="ARBA" id="ARBA00022795"/>
    </source>
</evidence>
<dbReference type="InterPro" id="IPR035890">
    <property type="entry name" value="Anti-sigma-28_factor_FlgM_sf"/>
</dbReference>
<dbReference type="NCBIfam" id="TIGR03824">
    <property type="entry name" value="FlgM_jcvi"/>
    <property type="match status" value="1"/>
</dbReference>
<evidence type="ECO:0000256" key="7">
    <source>
        <dbReference type="ARBA" id="ARBA00024739"/>
    </source>
</evidence>
<feature type="domain" description="Anti-sigma-28 factor FlgM C-terminal" evidence="10">
    <location>
        <begin position="37"/>
        <end position="88"/>
    </location>
</feature>
<keyword evidence="3" id="KW-0678">Repressor</keyword>
<name>A0A1I7HNM8_9PROT</name>
<reference evidence="11 12" key="1">
    <citation type="submission" date="2016-10" db="EMBL/GenBank/DDBJ databases">
        <authorList>
            <person name="de Groot N.N."/>
        </authorList>
    </citation>
    <scope>NUCLEOTIDE SEQUENCE [LARGE SCALE GENOMIC DNA]</scope>
    <source>
        <strain evidence="11 12">Nm24</strain>
    </source>
</reference>
<comment type="function">
    <text evidence="7">Responsible for the coupling of flagellin expression to flagellar assembly by preventing expression of the flagellin genes when a component of the middle class of proteins is defective. It negatively regulates flagellar genes by inhibiting the activity of FliA by directly binding to FliA.</text>
</comment>
<feature type="region of interest" description="Disordered" evidence="9">
    <location>
        <begin position="15"/>
        <end position="34"/>
    </location>
</feature>
<protein>
    <recommendedName>
        <fullName evidence="2">Negative regulator of flagellin synthesis</fullName>
    </recommendedName>
    <alternativeName>
        <fullName evidence="8">Anti-sigma-28 factor</fullName>
    </alternativeName>
</protein>
<evidence type="ECO:0000256" key="3">
    <source>
        <dbReference type="ARBA" id="ARBA00022491"/>
    </source>
</evidence>
<dbReference type="GO" id="GO:0045892">
    <property type="term" value="P:negative regulation of DNA-templated transcription"/>
    <property type="evidence" value="ECO:0007669"/>
    <property type="project" value="InterPro"/>
</dbReference>
<proteinExistence type="inferred from homology"/>
<sequence>MKINQISPGRTELAAGVAQKKVDRTDNAKVSAAGKNDSVHISTLSTGTQVSDAGNEAVNAAKVAEIKQAISEGRFKVNPDVVADRLLETVKELIQSKRST</sequence>
<keyword evidence="6" id="KW-0804">Transcription</keyword>
<organism evidence="11 12">
    <name type="scientific">Nitrosomonas eutropha</name>
    <dbReference type="NCBI Taxonomy" id="916"/>
    <lineage>
        <taxon>Bacteria</taxon>
        <taxon>Pseudomonadati</taxon>
        <taxon>Pseudomonadota</taxon>
        <taxon>Betaproteobacteria</taxon>
        <taxon>Nitrosomonadales</taxon>
        <taxon>Nitrosomonadaceae</taxon>
        <taxon>Nitrosomonas</taxon>
    </lineage>
</organism>
<dbReference type="AlphaFoldDB" id="A0A1I7HNM8"/>
<evidence type="ECO:0000256" key="2">
    <source>
        <dbReference type="ARBA" id="ARBA00017823"/>
    </source>
</evidence>
<evidence type="ECO:0000259" key="10">
    <source>
        <dbReference type="Pfam" id="PF04316"/>
    </source>
</evidence>
<evidence type="ECO:0000256" key="6">
    <source>
        <dbReference type="ARBA" id="ARBA00023163"/>
    </source>
</evidence>
<comment type="similarity">
    <text evidence="1">Belongs to the FlgM family.</text>
</comment>
<dbReference type="InterPro" id="IPR031316">
    <property type="entry name" value="FlgM_C"/>
</dbReference>
<evidence type="ECO:0000256" key="5">
    <source>
        <dbReference type="ARBA" id="ARBA00023015"/>
    </source>
</evidence>
<evidence type="ECO:0000256" key="1">
    <source>
        <dbReference type="ARBA" id="ARBA00005322"/>
    </source>
</evidence>
<dbReference type="Proteomes" id="UP000183926">
    <property type="component" value="Unassembled WGS sequence"/>
</dbReference>